<comment type="caution">
    <text evidence="1">The sequence shown here is derived from an EMBL/GenBank/DDBJ whole genome shotgun (WGS) entry which is preliminary data.</text>
</comment>
<keyword evidence="1" id="KW-0969">Cilium</keyword>
<reference evidence="1 2" key="1">
    <citation type="submission" date="2022-05" db="EMBL/GenBank/DDBJ databases">
        <authorList>
            <person name="Park J.-S."/>
        </authorList>
    </citation>
    <scope>NUCLEOTIDE SEQUENCE [LARGE SCALE GENOMIC DNA]</scope>
    <source>
        <strain evidence="1 2">2012CJ34-2</strain>
    </source>
</reference>
<accession>A0ABT0PLI1</accession>
<proteinExistence type="predicted"/>
<organism evidence="1 2">
    <name type="scientific">Parendozoicomonas callyspongiae</name>
    <dbReference type="NCBI Taxonomy" id="2942213"/>
    <lineage>
        <taxon>Bacteria</taxon>
        <taxon>Pseudomonadati</taxon>
        <taxon>Pseudomonadota</taxon>
        <taxon>Gammaproteobacteria</taxon>
        <taxon>Oceanospirillales</taxon>
        <taxon>Endozoicomonadaceae</taxon>
        <taxon>Parendozoicomonas</taxon>
    </lineage>
</organism>
<dbReference type="GO" id="GO:0032259">
    <property type="term" value="P:methylation"/>
    <property type="evidence" value="ECO:0007669"/>
    <property type="project" value="UniProtKB-KW"/>
</dbReference>
<dbReference type="EMBL" id="JAMFLX010000034">
    <property type="protein sequence ID" value="MCL6271841.1"/>
    <property type="molecule type" value="Genomic_DNA"/>
</dbReference>
<keyword evidence="1" id="KW-0282">Flagellum</keyword>
<dbReference type="GO" id="GO:0008168">
    <property type="term" value="F:methyltransferase activity"/>
    <property type="evidence" value="ECO:0007669"/>
    <property type="project" value="UniProtKB-KW"/>
</dbReference>
<dbReference type="EC" id="2.1.1.-" evidence="1"/>
<keyword evidence="1" id="KW-0966">Cell projection</keyword>
<name>A0ABT0PLI1_9GAMM</name>
<protein>
    <submittedName>
        <fullName evidence="1">Flagellin lysine-N-methylase</fullName>
        <ecNumber evidence="1">2.1.1.-</ecNumber>
    </submittedName>
</protein>
<dbReference type="RefSeq" id="WP_249701502.1">
    <property type="nucleotide sequence ID" value="NZ_JAMFLX010000034.1"/>
</dbReference>
<keyword evidence="2" id="KW-1185">Reference proteome</keyword>
<keyword evidence="1" id="KW-0808">Transferase</keyword>
<evidence type="ECO:0000313" key="2">
    <source>
        <dbReference type="Proteomes" id="UP001203338"/>
    </source>
</evidence>
<dbReference type="NCBIfam" id="NF038110">
    <property type="entry name" value="Lys_methyl_FliB"/>
    <property type="match status" value="1"/>
</dbReference>
<dbReference type="Proteomes" id="UP001203338">
    <property type="component" value="Unassembled WGS sequence"/>
</dbReference>
<evidence type="ECO:0000313" key="1">
    <source>
        <dbReference type="EMBL" id="MCL6271841.1"/>
    </source>
</evidence>
<sequence length="403" mass="46480">MDTKPRQTGVPRYYQKFSCIGPDCENNCCHNWCISIDQKTWDLWQVTQDTYLSDLSRESTHTPDNPTDMDYRRMTMGNDSICPAYRRDDGLCEIHKQLGEDLLSETCRTYPRRLTRTPEGLEPSLSISCPQAARLILLDENAMQMKNQLIESDSIPTTTFHQQPEYFEQFRLSAMTTVSDIDISPDERLYRLGVLLNFVSISQINGEDPSRVFATFETMQQNAIFSRMYQSLPDGITIQAEVLKHLLMAPSYWKINSVLADYHQQFQDILKRDYAVDGNVDLIALIRKGYKKHFQPIASEKSQAFTNFFQHWIYSSDLCYLQGAELMHKYSDFLVQYSIIRTYLSVLAKENGSDELMIGVVHALSRGFDHHPPFLEKLFAYLNHVGLGNPIQMMALLKIESSP</sequence>
<keyword evidence="1" id="KW-0489">Methyltransferase</keyword>
<gene>
    <name evidence="1" type="primary">fliB</name>
    <name evidence="1" type="ORF">M3P05_18125</name>
</gene>